<dbReference type="AlphaFoldDB" id="A0A1I8IU07"/>
<proteinExistence type="predicted"/>
<dbReference type="Proteomes" id="UP000095280">
    <property type="component" value="Unplaced"/>
</dbReference>
<feature type="region of interest" description="Disordered" evidence="1">
    <location>
        <begin position="315"/>
        <end position="346"/>
    </location>
</feature>
<sequence>MQKSRERNTSSRRPQRGTAAARAPVAARRPRVTDPIREAASARRRRRSWRPAPPSVDPSAAPPLGLIRSLAGGDEEGAPLMYRQEPVLCTFTNWRHVLHAVRLPRESLAVRDTLSGPEPAGGRHQEDTVDHPVSWPFFEELDRRLVSAMVSKISGLISILRGLHYHPASGIMTQPLLDIVNGGYFADLTKGDIPLISDAEVATVYLAAARLYEQCHDGLFRDRAEHRGGAAAGHTVRVDERQLRGYPEFVPALHTGPAEGAGQGLGAMPWTCNNRVLFLLTEVKSVDFYLSLLSPPCAGADRLKLRTRTRAVLSNRTELHTPEGDRDRDLAAAAAVSSGAGSGSGSTFLGADSRCRNLTNSSPKDFLAAAAAASAAETPDTALGPPTTPPPLAEARSASLTPRQCAMTCRASSRLAGGACTQASTRLRISGFSTLPAFSARISSAAAAASSRAAAASASSFARSSSVGGGGESASGGHGLGRLGQLRPAGLQLARQTQPLGLGAGGAVARVHLLPSGVGAASRGFQLLQAGLQLLLSGLRRQQLRRVALLNFHQRLQLGGLGPQKFAPFGQLSQAALLLQALLQFTQALPQLPVLLISHRVILNQSLVLIAQLLLLLFSLRGQLGLALLQAQLLRLQFQNLLLPGGQQAALLRRCRRCRSCIVIQRLTSALQLVQSLNLCVFACKLFIQGVNLRALPAALPSTRRSASEAGQQSLILTDRRHFAIDATFQSPSLCLRAALSMSCLQLLHQLVHLVFNLGNCFSFRLSSRTLGLLCGLRVQLLGQLLNLQTQCGSLSLSGISLGNSLGQGLPERIQLSGQVGNFCIFGLISIRGLLNCSANDATSASARSSRSPSCLASSPDAASSARSCASSCAAAFSSAELLCTCWRSSRASALAASARSFMGLIPLGGQVGHVGQLALQLRALQPQLASLVLRTHQPGRLGRLLLQLALAILQ</sequence>
<organism evidence="2 3">
    <name type="scientific">Macrostomum lignano</name>
    <dbReference type="NCBI Taxonomy" id="282301"/>
    <lineage>
        <taxon>Eukaryota</taxon>
        <taxon>Metazoa</taxon>
        <taxon>Spiralia</taxon>
        <taxon>Lophotrochozoa</taxon>
        <taxon>Platyhelminthes</taxon>
        <taxon>Rhabditophora</taxon>
        <taxon>Macrostomorpha</taxon>
        <taxon>Macrostomida</taxon>
        <taxon>Macrostomidae</taxon>
        <taxon>Macrostomum</taxon>
    </lineage>
</organism>
<feature type="region of interest" description="Disordered" evidence="1">
    <location>
        <begin position="1"/>
        <end position="70"/>
    </location>
</feature>
<feature type="compositionally biased region" description="Basic and acidic residues" evidence="1">
    <location>
        <begin position="31"/>
        <end position="41"/>
    </location>
</feature>
<evidence type="ECO:0000313" key="3">
    <source>
        <dbReference type="WBParaSite" id="maker-uti_cns_0017178-snap-gene-0.3-mRNA-1"/>
    </source>
</evidence>
<feature type="region of interest" description="Disordered" evidence="1">
    <location>
        <begin position="377"/>
        <end position="400"/>
    </location>
</feature>
<protein>
    <submittedName>
        <fullName evidence="3">Uncharacterized protein</fullName>
    </submittedName>
</protein>
<reference evidence="3" key="1">
    <citation type="submission" date="2016-11" db="UniProtKB">
        <authorList>
            <consortium name="WormBaseParasite"/>
        </authorList>
    </citation>
    <scope>IDENTIFICATION</scope>
</reference>
<accession>A0A1I8IU07</accession>
<evidence type="ECO:0000256" key="1">
    <source>
        <dbReference type="SAM" id="MobiDB-lite"/>
    </source>
</evidence>
<keyword evidence="2" id="KW-1185">Reference proteome</keyword>
<name>A0A1I8IU07_9PLAT</name>
<feature type="compositionally biased region" description="Basic and acidic residues" evidence="1">
    <location>
        <begin position="317"/>
        <end position="330"/>
    </location>
</feature>
<dbReference type="WBParaSite" id="maker-uti_cns_0017178-snap-gene-0.3-mRNA-1">
    <property type="protein sequence ID" value="maker-uti_cns_0017178-snap-gene-0.3-mRNA-1"/>
    <property type="gene ID" value="maker-uti_cns_0017178-snap-gene-0.3"/>
</dbReference>
<evidence type="ECO:0000313" key="2">
    <source>
        <dbReference type="Proteomes" id="UP000095280"/>
    </source>
</evidence>